<dbReference type="InterPro" id="IPR036388">
    <property type="entry name" value="WH-like_DNA-bd_sf"/>
</dbReference>
<reference evidence="2 3" key="1">
    <citation type="submission" date="2023-11" db="EMBL/GenBank/DDBJ databases">
        <title>From the Deep-Sea to the Surface: Bacterial Genomes Isolated from the Moytirra Hydrothermal Vent Plume.</title>
        <authorList>
            <person name="Major S.R."/>
        </authorList>
    </citation>
    <scope>NUCLEOTIDE SEQUENCE [LARGE SCALE GENOMIC DNA]</scope>
    <source>
        <strain evidence="2 3">OXR-9</strain>
    </source>
</reference>
<dbReference type="SUPFAM" id="SSF53067">
    <property type="entry name" value="Actin-like ATPase domain"/>
    <property type="match status" value="1"/>
</dbReference>
<dbReference type="InterPro" id="IPR012318">
    <property type="entry name" value="HTH_CRP"/>
</dbReference>
<dbReference type="Pfam" id="PF00480">
    <property type="entry name" value="ROK"/>
    <property type="match status" value="1"/>
</dbReference>
<dbReference type="InterPro" id="IPR000600">
    <property type="entry name" value="ROK"/>
</dbReference>
<gene>
    <name evidence="2" type="ORF">T7987_03500</name>
</gene>
<dbReference type="RefSeq" id="WP_322329672.1">
    <property type="nucleotide sequence ID" value="NZ_CP139725.1"/>
</dbReference>
<dbReference type="SMART" id="SM00419">
    <property type="entry name" value="HTH_CRP"/>
    <property type="match status" value="1"/>
</dbReference>
<accession>A0ABZ0V3B3</accession>
<keyword evidence="3" id="KW-1185">Reference proteome</keyword>
<feature type="domain" description="HTH crp-type" evidence="1">
    <location>
        <begin position="37"/>
        <end position="82"/>
    </location>
</feature>
<dbReference type="InterPro" id="IPR036390">
    <property type="entry name" value="WH_DNA-bd_sf"/>
</dbReference>
<dbReference type="Proteomes" id="UP001326567">
    <property type="component" value="Chromosome"/>
</dbReference>
<dbReference type="Gene3D" id="3.30.420.40">
    <property type="match status" value="2"/>
</dbReference>
<dbReference type="EMBL" id="CP139725">
    <property type="protein sequence ID" value="WPZ23214.1"/>
    <property type="molecule type" value="Genomic_DNA"/>
</dbReference>
<dbReference type="InterPro" id="IPR043129">
    <property type="entry name" value="ATPase_NBD"/>
</dbReference>
<sequence>MNRGEASLEQLQTVADRAARGSNQSGMRAYNERLVLSLIRRSGPTSKAEIARLTGLSAQTVSVIMRALEAEGLLKKGARVRGRVGQPSVPISLNAEGAFFLGLKVGRRSVELILTDFEGQVTRHSSETYAHPTPDAVMAFAARALQEALASLSAEQQARVAGLGVALPFGIWEWEVAGGDLSAWQTFDIEAALAELVDLPIYICNDTSAACGAELVFGAQDKPRDFLYFYIGYFVGGGLVLDSKLYTGKSGNAGALGSMPLAGDAARQLVNVASLATLEGALQKAGETRRAPWSDPAAWGFGDDILHPWLDGTTDALAQAIRAATCLIDFDTVMIDGSVPAEVRAELVARTRRHLAARPLPGVTLPELREGTVGSDARALGAASLPLSDRFLVDRDAFLKG</sequence>
<proteinExistence type="predicted"/>
<organism evidence="2 3">
    <name type="scientific">Sulfitobacter faviae</name>
    <dbReference type="NCBI Taxonomy" id="1775881"/>
    <lineage>
        <taxon>Bacteria</taxon>
        <taxon>Pseudomonadati</taxon>
        <taxon>Pseudomonadota</taxon>
        <taxon>Alphaproteobacteria</taxon>
        <taxon>Rhodobacterales</taxon>
        <taxon>Roseobacteraceae</taxon>
        <taxon>Sulfitobacter</taxon>
    </lineage>
</organism>
<dbReference type="Pfam" id="PF13412">
    <property type="entry name" value="HTH_24"/>
    <property type="match status" value="1"/>
</dbReference>
<protein>
    <submittedName>
        <fullName evidence="2">ROK family transcriptional regulator</fullName>
    </submittedName>
</protein>
<dbReference type="SUPFAM" id="SSF46785">
    <property type="entry name" value="Winged helix' DNA-binding domain"/>
    <property type="match status" value="1"/>
</dbReference>
<dbReference type="CDD" id="cd23763">
    <property type="entry name" value="ASKHA_ATPase_ROK"/>
    <property type="match status" value="1"/>
</dbReference>
<dbReference type="PANTHER" id="PTHR18964">
    <property type="entry name" value="ROK (REPRESSOR, ORF, KINASE) FAMILY"/>
    <property type="match status" value="1"/>
</dbReference>
<dbReference type="Gene3D" id="1.10.10.10">
    <property type="entry name" value="Winged helix-like DNA-binding domain superfamily/Winged helix DNA-binding domain"/>
    <property type="match status" value="1"/>
</dbReference>
<evidence type="ECO:0000313" key="3">
    <source>
        <dbReference type="Proteomes" id="UP001326567"/>
    </source>
</evidence>
<dbReference type="CDD" id="cd00092">
    <property type="entry name" value="HTH_CRP"/>
    <property type="match status" value="1"/>
</dbReference>
<name>A0ABZ0V3B3_9RHOB</name>
<dbReference type="PANTHER" id="PTHR18964:SF169">
    <property type="entry name" value="N-ACETYLMANNOSAMINE KINASE"/>
    <property type="match status" value="1"/>
</dbReference>
<evidence type="ECO:0000259" key="1">
    <source>
        <dbReference type="SMART" id="SM00419"/>
    </source>
</evidence>
<evidence type="ECO:0000313" key="2">
    <source>
        <dbReference type="EMBL" id="WPZ23214.1"/>
    </source>
</evidence>